<keyword evidence="9" id="KW-1185">Reference proteome</keyword>
<evidence type="ECO:0000256" key="3">
    <source>
        <dbReference type="ARBA" id="ARBA00022475"/>
    </source>
</evidence>
<dbReference type="GO" id="GO:0015109">
    <property type="term" value="F:chromate transmembrane transporter activity"/>
    <property type="evidence" value="ECO:0007669"/>
    <property type="project" value="InterPro"/>
</dbReference>
<dbReference type="GO" id="GO:0005886">
    <property type="term" value="C:plasma membrane"/>
    <property type="evidence" value="ECO:0007669"/>
    <property type="project" value="UniProtKB-SubCell"/>
</dbReference>
<evidence type="ECO:0000256" key="2">
    <source>
        <dbReference type="ARBA" id="ARBA00005262"/>
    </source>
</evidence>
<dbReference type="RefSeq" id="WP_103082126.1">
    <property type="nucleotide sequence ID" value="NZ_CP021850.1"/>
</dbReference>
<evidence type="ECO:0000256" key="1">
    <source>
        <dbReference type="ARBA" id="ARBA00004651"/>
    </source>
</evidence>
<evidence type="ECO:0000313" key="9">
    <source>
        <dbReference type="Proteomes" id="UP000236151"/>
    </source>
</evidence>
<evidence type="ECO:0000256" key="6">
    <source>
        <dbReference type="ARBA" id="ARBA00023136"/>
    </source>
</evidence>
<dbReference type="PANTHER" id="PTHR43663">
    <property type="entry name" value="CHROMATE TRANSPORT PROTEIN-RELATED"/>
    <property type="match status" value="1"/>
</dbReference>
<feature type="transmembrane region" description="Helical" evidence="7">
    <location>
        <begin position="73"/>
        <end position="94"/>
    </location>
</feature>
<gene>
    <name evidence="8" type="ORF">CDQ84_12830</name>
</gene>
<reference evidence="8 9" key="1">
    <citation type="submission" date="2017-06" db="EMBL/GenBank/DDBJ databases">
        <title>Investigating the central metabolism of Clostridium thermosuccinogenes.</title>
        <authorList>
            <person name="Koendjbiharie J.G."/>
            <person name="van Kranenburg R."/>
        </authorList>
    </citation>
    <scope>NUCLEOTIDE SEQUENCE [LARGE SCALE GENOMIC DNA]</scope>
    <source>
        <strain evidence="8 9">DSM 5806</strain>
    </source>
</reference>
<protein>
    <recommendedName>
        <fullName evidence="10">Chromate transporter</fullName>
    </recommendedName>
</protein>
<proteinExistence type="inferred from homology"/>
<dbReference type="Proteomes" id="UP000236151">
    <property type="component" value="Unassembled WGS sequence"/>
</dbReference>
<evidence type="ECO:0000256" key="4">
    <source>
        <dbReference type="ARBA" id="ARBA00022692"/>
    </source>
</evidence>
<dbReference type="KEGG" id="cthd:CDO33_11510"/>
<dbReference type="InterPro" id="IPR003370">
    <property type="entry name" value="Chromate_transpt"/>
</dbReference>
<comment type="similarity">
    <text evidence="2">Belongs to the chromate ion transporter (CHR) (TC 2.A.51) family.</text>
</comment>
<dbReference type="AlphaFoldDB" id="A0A2K2FG25"/>
<keyword evidence="5 7" id="KW-1133">Transmembrane helix</keyword>
<evidence type="ECO:0000256" key="5">
    <source>
        <dbReference type="ARBA" id="ARBA00022989"/>
    </source>
</evidence>
<comment type="subcellular location">
    <subcellularLocation>
        <location evidence="1">Cell membrane</location>
        <topology evidence="1">Multi-pass membrane protein</topology>
    </subcellularLocation>
</comment>
<dbReference type="InterPro" id="IPR052518">
    <property type="entry name" value="CHR_Transporter"/>
</dbReference>
<feature type="transmembrane region" description="Helical" evidence="7">
    <location>
        <begin position="172"/>
        <end position="189"/>
    </location>
</feature>
<dbReference type="EMBL" id="NIOJ01000034">
    <property type="protein sequence ID" value="PNT97730.1"/>
    <property type="molecule type" value="Genomic_DNA"/>
</dbReference>
<evidence type="ECO:0000313" key="8">
    <source>
        <dbReference type="EMBL" id="PNT97730.1"/>
    </source>
</evidence>
<feature type="transmembrane region" description="Helical" evidence="7">
    <location>
        <begin position="6"/>
        <end position="25"/>
    </location>
</feature>
<keyword evidence="4 7" id="KW-0812">Transmembrane</keyword>
<comment type="caution">
    <text evidence="8">The sequence shown here is derived from an EMBL/GenBank/DDBJ whole genome shotgun (WGS) entry which is preliminary data.</text>
</comment>
<name>A0A2K2FG25_9CLOT</name>
<keyword evidence="3" id="KW-1003">Cell membrane</keyword>
<accession>A0A2K2FG25</accession>
<dbReference type="Pfam" id="PF02417">
    <property type="entry name" value="Chromate_transp"/>
    <property type="match status" value="1"/>
</dbReference>
<keyword evidence="6 7" id="KW-0472">Membrane</keyword>
<evidence type="ECO:0008006" key="10">
    <source>
        <dbReference type="Google" id="ProtNLM"/>
    </source>
</evidence>
<sequence length="190" mass="20088">MEYLKLFYVFFKIGILGFGGGYTMLSMIMTESSEQFSISAQQLADLNALDLIVPGPIAINAATYVGYLHAGFWGALAATIGVSFPSFILITLVMRFITRYRENKLMGAFLSGIKPAAVGLIAAAAITIASGILLKPGASLSTLFTNPLGTVSIFLAAVFIITAVLNIRFDVNPILLTVIAGIVGAIWGGM</sequence>
<evidence type="ECO:0000256" key="7">
    <source>
        <dbReference type="SAM" id="Phobius"/>
    </source>
</evidence>
<dbReference type="OrthoDB" id="9788907at2"/>
<organism evidence="8 9">
    <name type="scientific">Clostridium thermosuccinogenes</name>
    <dbReference type="NCBI Taxonomy" id="84032"/>
    <lineage>
        <taxon>Bacteria</taxon>
        <taxon>Bacillati</taxon>
        <taxon>Bacillota</taxon>
        <taxon>Clostridia</taxon>
        <taxon>Eubacteriales</taxon>
        <taxon>Clostridiaceae</taxon>
        <taxon>Clostridium</taxon>
    </lineage>
</organism>
<feature type="transmembrane region" description="Helical" evidence="7">
    <location>
        <begin position="115"/>
        <end position="134"/>
    </location>
</feature>
<feature type="transmembrane region" description="Helical" evidence="7">
    <location>
        <begin position="146"/>
        <end position="165"/>
    </location>
</feature>
<dbReference type="PANTHER" id="PTHR43663:SF1">
    <property type="entry name" value="CHROMATE TRANSPORTER"/>
    <property type="match status" value="1"/>
</dbReference>